<dbReference type="EMBL" id="JANTHZ010000003">
    <property type="protein sequence ID" value="MCS0495489.1"/>
    <property type="molecule type" value="Genomic_DNA"/>
</dbReference>
<dbReference type="AlphaFoldDB" id="A0A9X2T5J7"/>
<dbReference type="EC" id="2.4.-.-" evidence="1"/>
<dbReference type="InterPro" id="IPR007739">
    <property type="entry name" value="RgpF"/>
</dbReference>
<dbReference type="RefSeq" id="WP_258732606.1">
    <property type="nucleotide sequence ID" value="NZ_JANTHZ010000003.1"/>
</dbReference>
<protein>
    <submittedName>
        <fullName evidence="1">Glycosyltransferase</fullName>
        <ecNumber evidence="1">2.4.-.-</ecNumber>
    </submittedName>
</protein>
<dbReference type="GO" id="GO:0016757">
    <property type="term" value="F:glycosyltransferase activity"/>
    <property type="evidence" value="ECO:0007669"/>
    <property type="project" value="UniProtKB-KW"/>
</dbReference>
<dbReference type="Pfam" id="PF05045">
    <property type="entry name" value="RgpF"/>
    <property type="match status" value="1"/>
</dbReference>
<evidence type="ECO:0000313" key="2">
    <source>
        <dbReference type="Proteomes" id="UP001151088"/>
    </source>
</evidence>
<reference evidence="1" key="1">
    <citation type="submission" date="2022-08" db="EMBL/GenBank/DDBJ databases">
        <authorList>
            <person name="Li F."/>
        </authorList>
    </citation>
    <scope>NUCLEOTIDE SEQUENCE</scope>
    <source>
        <strain evidence="1">MQZ15Z-1</strain>
    </source>
</reference>
<dbReference type="CDD" id="cd03801">
    <property type="entry name" value="GT4_PimA-like"/>
    <property type="match status" value="1"/>
</dbReference>
<gene>
    <name evidence="1" type="ORF">NVS89_10295</name>
</gene>
<proteinExistence type="predicted"/>
<dbReference type="PANTHER" id="PTHR12526">
    <property type="entry name" value="GLYCOSYLTRANSFERASE"/>
    <property type="match status" value="1"/>
</dbReference>
<keyword evidence="1" id="KW-0328">Glycosyltransferase</keyword>
<dbReference type="SUPFAM" id="SSF53756">
    <property type="entry name" value="UDP-Glycosyltransferase/glycogen phosphorylase"/>
    <property type="match status" value="1"/>
</dbReference>
<sequence>MLDRPDSDESAAVGAGLLTASLAFSTGAYRELAGLGPDTDAALHYVTEGWRQGLEPLSGIETAYLAPYLASIGLDMAPAVAWLYFDALGLTMPAMREAAEELARAVATSASFDEAYYRKWAPDVPDAALHYVLLGEAVGLRPSENFDPAYYRENYPDVTAFLPHSRLIKHYDDFGRMEGRRGRSHADDIRFEPLPEGRRPAVLMICHEASRTGAPILGWNIMRQLEPKCRVVSVLLHGGDLEEEFRAAAAASVAPLNGVARNPVEMRSMAKRLLNEYRPLYVIANSIETQPLAAELGRLGVPVVALVHEFATYSRPHSKLEEMFGWASEVVFPARVVAQSSFEMVTGLEDRSGIHILPQGRSELPPSRAPEHAGSESLDAIFAPRPAPVRQPSVGRAPDLRLPGQEDAIVVLGAGWVQLRKGVEAFVETAVVARRLRPDLKLRFVWVGDGFDPRHDLTYSVYLDDQIRRSDLGDSFAMMPAVDDIAGIYRQADIFLLSSRLDPQPNVAIDAMSLGIPLVCFAGGVGTAEVLAEEPATRELVVPHLDAAAAAQLICRLAEDRAGRERLGEELVRLAARTFDMEAYVAQIDGFGRRAAERLAIGEEVLNEAMAVIDPFLLFTVHESWTPPHDWPRIAAIKWRLWNGVAASEHGRSPTRPVRRAVAGFHPTLYALARRAACVDGDRDPLVHWLESGRPQGPWSRPVHLPHRRRESGLRLALHAHFHYPELADDLIDRLRANASRPDLFVTTDSALKAEMLSTALARYPGRSELRTVPNAGRDIGAFLTGLADVIGADTYDVIGHVHAKRSLAVDAQMGERWRTFLWTNLVGGRGAMMDTAALAFEENPGLGLLIAEDPNVVGWNANREVAQELARRMGIEEPLPDFFDFPLGTMFWARREGLRPLLDLDLSWQDYPPEPLPDDGTVLHALERLIPFAVGKAGLGMAGLRVPGTSW</sequence>
<dbReference type="Proteomes" id="UP001151088">
    <property type="component" value="Unassembled WGS sequence"/>
</dbReference>
<dbReference type="PANTHER" id="PTHR12526:SF630">
    <property type="entry name" value="GLYCOSYLTRANSFERASE"/>
    <property type="match status" value="1"/>
</dbReference>
<evidence type="ECO:0000313" key="1">
    <source>
        <dbReference type="EMBL" id="MCS0495489.1"/>
    </source>
</evidence>
<dbReference type="Gene3D" id="3.40.50.2000">
    <property type="entry name" value="Glycogen Phosphorylase B"/>
    <property type="match status" value="1"/>
</dbReference>
<name>A0A9X2T5J7_9HYPH</name>
<organism evidence="1 2">
    <name type="scientific">Ancylobacter mangrovi</name>
    <dbReference type="NCBI Taxonomy" id="2972472"/>
    <lineage>
        <taxon>Bacteria</taxon>
        <taxon>Pseudomonadati</taxon>
        <taxon>Pseudomonadota</taxon>
        <taxon>Alphaproteobacteria</taxon>
        <taxon>Hyphomicrobiales</taxon>
        <taxon>Xanthobacteraceae</taxon>
        <taxon>Ancylobacter</taxon>
    </lineage>
</organism>
<keyword evidence="1" id="KW-0808">Transferase</keyword>
<keyword evidence="2" id="KW-1185">Reference proteome</keyword>
<accession>A0A9X2T5J7</accession>
<comment type="caution">
    <text evidence="1">The sequence shown here is derived from an EMBL/GenBank/DDBJ whole genome shotgun (WGS) entry which is preliminary data.</text>
</comment>
<dbReference type="Pfam" id="PF13692">
    <property type="entry name" value="Glyco_trans_1_4"/>
    <property type="match status" value="1"/>
</dbReference>